<dbReference type="PANTHER" id="PTHR13255:SF0">
    <property type="entry name" value="ATAXIN-10"/>
    <property type="match status" value="1"/>
</dbReference>
<keyword evidence="2" id="KW-0132">Cell division</keyword>
<gene>
    <name evidence="9" type="ORF">HGRIS_004740</name>
</gene>
<dbReference type="Proteomes" id="UP001556367">
    <property type="component" value="Unassembled WGS sequence"/>
</dbReference>
<organism evidence="9 10">
    <name type="scientific">Hohenbuehelia grisea</name>
    <dbReference type="NCBI Taxonomy" id="104357"/>
    <lineage>
        <taxon>Eukaryota</taxon>
        <taxon>Fungi</taxon>
        <taxon>Dikarya</taxon>
        <taxon>Basidiomycota</taxon>
        <taxon>Agaricomycotina</taxon>
        <taxon>Agaricomycetes</taxon>
        <taxon>Agaricomycetidae</taxon>
        <taxon>Agaricales</taxon>
        <taxon>Pleurotineae</taxon>
        <taxon>Pleurotaceae</taxon>
        <taxon>Hohenbuehelia</taxon>
    </lineage>
</organism>
<keyword evidence="3" id="KW-0131">Cell cycle</keyword>
<accession>A0ABR3JE33</accession>
<feature type="compositionally biased region" description="Polar residues" evidence="7">
    <location>
        <begin position="379"/>
        <end position="391"/>
    </location>
</feature>
<name>A0ABR3JE33_9AGAR</name>
<comment type="caution">
    <text evidence="9">The sequence shown here is derived from an EMBL/GenBank/DDBJ whole genome shotgun (WGS) entry which is preliminary data.</text>
</comment>
<dbReference type="Gene3D" id="1.25.10.10">
    <property type="entry name" value="Leucine-rich Repeat Variant"/>
    <property type="match status" value="1"/>
</dbReference>
<evidence type="ECO:0000256" key="2">
    <source>
        <dbReference type="ARBA" id="ARBA00022618"/>
    </source>
</evidence>
<evidence type="ECO:0000259" key="8">
    <source>
        <dbReference type="Pfam" id="PF09759"/>
    </source>
</evidence>
<dbReference type="InterPro" id="IPR051374">
    <property type="entry name" value="Ataxin-10/CTR86_families"/>
</dbReference>
<evidence type="ECO:0000256" key="3">
    <source>
        <dbReference type="ARBA" id="ARBA00023306"/>
    </source>
</evidence>
<evidence type="ECO:0000256" key="5">
    <source>
        <dbReference type="ARBA" id="ARBA00044801"/>
    </source>
</evidence>
<evidence type="ECO:0000256" key="7">
    <source>
        <dbReference type="SAM" id="MobiDB-lite"/>
    </source>
</evidence>
<evidence type="ECO:0000313" key="9">
    <source>
        <dbReference type="EMBL" id="KAL0953516.1"/>
    </source>
</evidence>
<reference evidence="10" key="1">
    <citation type="submission" date="2024-06" db="EMBL/GenBank/DDBJ databases">
        <title>Multi-omics analyses provide insights into the biosynthesis of the anticancer antibiotic pleurotin in Hohenbuehelia grisea.</title>
        <authorList>
            <person name="Weaver J.A."/>
            <person name="Alberti F."/>
        </authorList>
    </citation>
    <scope>NUCLEOTIDE SEQUENCE [LARGE SCALE GENOMIC DNA]</scope>
    <source>
        <strain evidence="10">T-177</strain>
    </source>
</reference>
<dbReference type="InterPro" id="IPR016024">
    <property type="entry name" value="ARM-type_fold"/>
</dbReference>
<dbReference type="InterPro" id="IPR011989">
    <property type="entry name" value="ARM-like"/>
</dbReference>
<evidence type="ECO:0000256" key="1">
    <source>
        <dbReference type="ARBA" id="ARBA00008384"/>
    </source>
</evidence>
<evidence type="ECO:0000256" key="4">
    <source>
        <dbReference type="ARBA" id="ARBA00044746"/>
    </source>
</evidence>
<sequence length="606" mass="67221">MANSASLSVNGSASPDDQKAEINTRFLDVATKLDINIREHLVTLTSTLDALASDLAKSHGLRQRAGSSEPRIWPQLRKLWRDLARVQLTFWDGDDSDGEGEGDEERRQQSLRLLCTSLAKFTRNLAAEVPENQELAFQNEIEIRRLLHYHTSWTAVKDEQSYPVTRMLTQCLANIVTANEDLMTKLWNAYLTLSEDQVIFIRLLTSPDNRTVLSVLVLILNCIHDSKSRAKMLCKTAIGCRICVSLLDGMLKMYDAEEASEGAKAFDIGYDIFVHLIEEGLATELYTRLSVQDEIVTPHQTTLLKLIDSYLQSTQLAARVSTPKSRRIHRKLSPMLSKCFFTMAQYMQVAIRRLPGIDEPHVTGAQSGGAVIDGGPISASGSQTPAAQSQTTVQTGSEALLPKVCEALVLVTQCMSSITLEPEEREPSPPPAQDLEKSPNLTSTRNARSFASLQEYFNETRYAGQGTVECLIDLLRILEPLLPRIHFGKPVPSPGGVGPGVTTQAEVPDPTGFAYLKRDLVRLLGILCHGNRAVQDRVRVCGGIEVVMNLCVVDERNPYLREHAIFTLHNLLENNPQNQEIVDGVKPMGAWDEDGRLRDTPGSVRR</sequence>
<dbReference type="Pfam" id="PF09759">
    <property type="entry name" value="Atx10homo_assoc"/>
    <property type="match status" value="1"/>
</dbReference>
<feature type="domain" description="Ataxin-10" evidence="8">
    <location>
        <begin position="516"/>
        <end position="593"/>
    </location>
</feature>
<comment type="similarity">
    <text evidence="1">Belongs to the ataxin-10 family.</text>
</comment>
<dbReference type="SUPFAM" id="SSF48371">
    <property type="entry name" value="ARM repeat"/>
    <property type="match status" value="1"/>
</dbReference>
<evidence type="ECO:0000256" key="6">
    <source>
        <dbReference type="ARBA" id="ARBA00044805"/>
    </source>
</evidence>
<dbReference type="PANTHER" id="PTHR13255">
    <property type="entry name" value="ATAXIN-10"/>
    <property type="match status" value="1"/>
</dbReference>
<comment type="function">
    <text evidence="4">May play a role in the regulation of cytokinesis.</text>
</comment>
<dbReference type="InterPro" id="IPR019156">
    <property type="entry name" value="Ataxin-10_domain"/>
</dbReference>
<dbReference type="EMBL" id="JASNQZ010000008">
    <property type="protein sequence ID" value="KAL0953516.1"/>
    <property type="molecule type" value="Genomic_DNA"/>
</dbReference>
<evidence type="ECO:0000313" key="10">
    <source>
        <dbReference type="Proteomes" id="UP001556367"/>
    </source>
</evidence>
<protein>
    <recommendedName>
        <fullName evidence="5">Ataxin-10 homolog</fullName>
    </recommendedName>
    <alternativeName>
        <fullName evidence="6">Copper transport protein 86</fullName>
    </alternativeName>
</protein>
<keyword evidence="10" id="KW-1185">Reference proteome</keyword>
<proteinExistence type="inferred from homology"/>
<feature type="region of interest" description="Disordered" evidence="7">
    <location>
        <begin position="420"/>
        <end position="443"/>
    </location>
</feature>
<feature type="region of interest" description="Disordered" evidence="7">
    <location>
        <begin position="365"/>
        <end position="391"/>
    </location>
</feature>